<organism evidence="8 9">
    <name type="scientific">Rotaria socialis</name>
    <dbReference type="NCBI Taxonomy" id="392032"/>
    <lineage>
        <taxon>Eukaryota</taxon>
        <taxon>Metazoa</taxon>
        <taxon>Spiralia</taxon>
        <taxon>Gnathifera</taxon>
        <taxon>Rotifera</taxon>
        <taxon>Eurotatoria</taxon>
        <taxon>Bdelloidea</taxon>
        <taxon>Philodinida</taxon>
        <taxon>Philodinidae</taxon>
        <taxon>Rotaria</taxon>
    </lineage>
</organism>
<evidence type="ECO:0000313" key="7">
    <source>
        <dbReference type="EMBL" id="CAF4306167.1"/>
    </source>
</evidence>
<dbReference type="GO" id="GO:0016788">
    <property type="term" value="F:hydrolase activity, acting on ester bonds"/>
    <property type="evidence" value="ECO:0007669"/>
    <property type="project" value="InterPro"/>
</dbReference>
<accession>A0A821PRE5</accession>
<evidence type="ECO:0000256" key="5">
    <source>
        <dbReference type="ARBA" id="ARBA00022827"/>
    </source>
</evidence>
<protein>
    <recommendedName>
        <fullName evidence="6">Glucose-methanol-choline oxidoreductase N-terminal domain-containing protein</fullName>
    </recommendedName>
</protein>
<name>A0A821PRE5_9BILA</name>
<evidence type="ECO:0000256" key="4">
    <source>
        <dbReference type="ARBA" id="ARBA00022801"/>
    </source>
</evidence>
<dbReference type="InterPro" id="IPR007867">
    <property type="entry name" value="GMC_OxRtase_C"/>
</dbReference>
<dbReference type="Proteomes" id="UP000663848">
    <property type="component" value="Unassembled WGS sequence"/>
</dbReference>
<dbReference type="AlphaFoldDB" id="A0A821PRE5"/>
<dbReference type="PANTHER" id="PTHR11552:SF147">
    <property type="entry name" value="CHOLINE DEHYDROGENASE, MITOCHONDRIAL"/>
    <property type="match status" value="1"/>
</dbReference>
<dbReference type="InterPro" id="IPR000172">
    <property type="entry name" value="GMC_OxRdtase_N"/>
</dbReference>
<dbReference type="Pfam" id="PF04185">
    <property type="entry name" value="Phosphoesterase"/>
    <property type="match status" value="1"/>
</dbReference>
<evidence type="ECO:0000256" key="1">
    <source>
        <dbReference type="ARBA" id="ARBA00001974"/>
    </source>
</evidence>
<dbReference type="Gene3D" id="3.30.560.10">
    <property type="entry name" value="Glucose Oxidase, domain 3"/>
    <property type="match status" value="1"/>
</dbReference>
<dbReference type="InterPro" id="IPR036188">
    <property type="entry name" value="FAD/NAD-bd_sf"/>
</dbReference>
<evidence type="ECO:0000313" key="8">
    <source>
        <dbReference type="EMBL" id="CAF4811213.1"/>
    </source>
</evidence>
<evidence type="ECO:0000259" key="6">
    <source>
        <dbReference type="PROSITE" id="PS00624"/>
    </source>
</evidence>
<dbReference type="Gene3D" id="3.50.50.60">
    <property type="entry name" value="FAD/NAD(P)-binding domain"/>
    <property type="match status" value="1"/>
</dbReference>
<keyword evidence="3" id="KW-0285">Flavoprotein</keyword>
<dbReference type="SUPFAM" id="SSF51905">
    <property type="entry name" value="FAD/NAD(P)-binding domain"/>
    <property type="match status" value="1"/>
</dbReference>
<sequence>MYAITHPSQPNYISMIAGSTLNYQNNDYFSTNELTIIDLLNKAQVSWKSYQENYTSLSTTTSPNCNDAMELEKGSYVRSHNPFMFSTSVRHHTNECKKIVNADQLEIDLTNKQLPQFSFYTPNIKNSGHDTDLNYAVYVLIHFDVHGSRLEYSYAARHDIPICSLAQRSASNTHLQESYDVIVIGAGAAGSIVSTKLATALDMKILLVEAGIQTGSNDNENITDPALWLNVVHNDTLEWHFTTVAQTALNNRTINLGFAKGTGGSAMHNAMGYVRGGQRWMDAWEMNEGVVNWNSETVIPYFDAVEEILRVVYPANDTQGLVDAIFQAARTAGFPYNPSYNHGPDMLGMANFVMSINDVGTNMTQQAKSMYNRVTSYQKYLQALQPANLQLVTGLQVIGFNFTNDPLPTVDHVELYSEEYQCKHSVAVEKELILSAGTINTPKLLQLSGIGNATYLKSLGIEVVKDLPGVGINLRDDVVVNLVYTTDFVEIESPPASFLSAVLFAVDNSTTQQVPYVDGTGSLTNIEMLFSTGNMIGNSWPSDWQNSLVLSPNIQQCKSTGTVKIENLNPLIAPAIDPAYLSVESDFDRVINSILLSRKLLSQPSFAKWNFREVLPGANYQTRDELIEWIRGNATTGFHYIGTCKMGTDPLAVVNPTDMKVWGVERLRIIDASVAPSSFSANTQSLVYAVAARAADLIVAEYRQKQKLHD</sequence>
<comment type="similarity">
    <text evidence="2">Belongs to the GMC oxidoreductase family.</text>
</comment>
<reference evidence="8" key="1">
    <citation type="submission" date="2021-02" db="EMBL/GenBank/DDBJ databases">
        <authorList>
            <person name="Nowell W R."/>
        </authorList>
    </citation>
    <scope>NUCLEOTIDE SEQUENCE</scope>
</reference>
<proteinExistence type="inferred from homology"/>
<gene>
    <name evidence="7" type="ORF">HFQ381_LOCUS13874</name>
    <name evidence="8" type="ORF">QYT958_LOCUS24481</name>
</gene>
<dbReference type="EMBL" id="CAJOBO010000887">
    <property type="protein sequence ID" value="CAF4306167.1"/>
    <property type="molecule type" value="Genomic_DNA"/>
</dbReference>
<dbReference type="InterPro" id="IPR012132">
    <property type="entry name" value="GMC_OxRdtase"/>
</dbReference>
<dbReference type="InterPro" id="IPR007312">
    <property type="entry name" value="Phosphoesterase"/>
</dbReference>
<dbReference type="Pfam" id="PF00732">
    <property type="entry name" value="GMC_oxred_N"/>
    <property type="match status" value="1"/>
</dbReference>
<feature type="domain" description="Glucose-methanol-choline oxidoreductase N-terminal" evidence="6">
    <location>
        <begin position="437"/>
        <end position="451"/>
    </location>
</feature>
<evidence type="ECO:0000256" key="2">
    <source>
        <dbReference type="ARBA" id="ARBA00010790"/>
    </source>
</evidence>
<dbReference type="PANTHER" id="PTHR11552">
    <property type="entry name" value="GLUCOSE-METHANOL-CHOLINE GMC OXIDOREDUCTASE"/>
    <property type="match status" value="1"/>
</dbReference>
<dbReference type="PROSITE" id="PS00624">
    <property type="entry name" value="GMC_OXRED_2"/>
    <property type="match status" value="1"/>
</dbReference>
<dbReference type="Proteomes" id="UP000663851">
    <property type="component" value="Unassembled WGS sequence"/>
</dbReference>
<keyword evidence="5" id="KW-0274">FAD</keyword>
<keyword evidence="4" id="KW-0378">Hydrolase</keyword>
<evidence type="ECO:0000256" key="3">
    <source>
        <dbReference type="ARBA" id="ARBA00022630"/>
    </source>
</evidence>
<dbReference type="GO" id="GO:0050660">
    <property type="term" value="F:flavin adenine dinucleotide binding"/>
    <property type="evidence" value="ECO:0007669"/>
    <property type="project" value="InterPro"/>
</dbReference>
<dbReference type="Pfam" id="PF05199">
    <property type="entry name" value="GMC_oxred_C"/>
    <property type="match status" value="1"/>
</dbReference>
<evidence type="ECO:0000313" key="9">
    <source>
        <dbReference type="Proteomes" id="UP000663848"/>
    </source>
</evidence>
<dbReference type="SUPFAM" id="SSF54373">
    <property type="entry name" value="FAD-linked reductases, C-terminal domain"/>
    <property type="match status" value="1"/>
</dbReference>
<comment type="cofactor">
    <cofactor evidence="1">
        <name>FAD</name>
        <dbReference type="ChEBI" id="CHEBI:57692"/>
    </cofactor>
</comment>
<dbReference type="EMBL" id="CAJOBR010005231">
    <property type="protein sequence ID" value="CAF4811213.1"/>
    <property type="molecule type" value="Genomic_DNA"/>
</dbReference>
<comment type="caution">
    <text evidence="8">The sequence shown here is derived from an EMBL/GenBank/DDBJ whole genome shotgun (WGS) entry which is preliminary data.</text>
</comment>
<dbReference type="GO" id="GO:0016614">
    <property type="term" value="F:oxidoreductase activity, acting on CH-OH group of donors"/>
    <property type="evidence" value="ECO:0007669"/>
    <property type="project" value="InterPro"/>
</dbReference>